<gene>
    <name evidence="2" type="ORF">OKIOD_LOCUS855</name>
</gene>
<feature type="transmembrane region" description="Helical" evidence="1">
    <location>
        <begin position="306"/>
        <end position="326"/>
    </location>
</feature>
<feature type="transmembrane region" description="Helical" evidence="1">
    <location>
        <begin position="338"/>
        <end position="354"/>
    </location>
</feature>
<dbReference type="EMBL" id="OU015568">
    <property type="protein sequence ID" value="CAG5079618.1"/>
    <property type="molecule type" value="Genomic_DNA"/>
</dbReference>
<organism evidence="2 3">
    <name type="scientific">Oikopleura dioica</name>
    <name type="common">Tunicate</name>
    <dbReference type="NCBI Taxonomy" id="34765"/>
    <lineage>
        <taxon>Eukaryota</taxon>
        <taxon>Metazoa</taxon>
        <taxon>Chordata</taxon>
        <taxon>Tunicata</taxon>
        <taxon>Appendicularia</taxon>
        <taxon>Copelata</taxon>
        <taxon>Oikopleuridae</taxon>
        <taxon>Oikopleura</taxon>
    </lineage>
</organism>
<dbReference type="InterPro" id="IPR050927">
    <property type="entry name" value="TRPM"/>
</dbReference>
<evidence type="ECO:0000313" key="2">
    <source>
        <dbReference type="EMBL" id="CAG5079618.1"/>
    </source>
</evidence>
<reference evidence="2 3" key="1">
    <citation type="submission" date="2021-04" db="EMBL/GenBank/DDBJ databases">
        <authorList>
            <person name="Bliznina A."/>
        </authorList>
    </citation>
    <scope>NUCLEOTIDE SEQUENCE [LARGE SCALE GENOMIC DNA]</scope>
</reference>
<feature type="transmembrane region" description="Helical" evidence="1">
    <location>
        <begin position="450"/>
        <end position="467"/>
    </location>
</feature>
<feature type="transmembrane region" description="Helical" evidence="1">
    <location>
        <begin position="374"/>
        <end position="397"/>
    </location>
</feature>
<evidence type="ECO:0000313" key="3">
    <source>
        <dbReference type="Proteomes" id="UP001158576"/>
    </source>
</evidence>
<dbReference type="PANTHER" id="PTHR13800:SF1">
    <property type="entry name" value="TRANSIENT RECEPTOR POTENTIAL CATION CHANNEL TRPM"/>
    <property type="match status" value="1"/>
</dbReference>
<evidence type="ECO:0000256" key="1">
    <source>
        <dbReference type="SAM" id="Phobius"/>
    </source>
</evidence>
<feature type="transmembrane region" description="Helical" evidence="1">
    <location>
        <begin position="688"/>
        <end position="710"/>
    </location>
</feature>
<feature type="transmembrane region" description="Helical" evidence="1">
    <location>
        <begin position="743"/>
        <end position="761"/>
    </location>
</feature>
<accession>A0ABN7RQV9</accession>
<proteinExistence type="predicted"/>
<name>A0ABN7RQV9_OIKDI</name>
<dbReference type="PANTHER" id="PTHR13800">
    <property type="entry name" value="TRANSIENT RECEPTOR POTENTIAL CATION CHANNEL, SUBFAMILY M, MEMBER 6"/>
    <property type="match status" value="1"/>
</dbReference>
<sequence>MSLFEFPSAGRSDSIFDKNALKSFHRKRLTRHHGSSGASSKINKKSQRANSILTLHGRTVTLKFDYFIEILNAVNFELTGENVLKLSRREWMLQENRQSKIAMVEKELVLWGVLTLNENFIEKIIDAQESKLQWLVFVAMSARKAAPFCRRFRLNGQKRLYYELSEKYEQLACSLLNDVSRDSPLLGVILVRRRQAALGFRNVLDTGHFGDLAALMATNPVQEVITKIWYGALDPETPMGPMICSIMSPLFSPLLIHQSTDPLIDYNTRVFNCTETNLVDTDENGMDVELSYFEKVFVFFTAPYTAWFYSLLFHISFLIYYAYVIIQKFCYAPTIHEIIVVIVLIGVCVEQIRRHMSGNTKKGIDKIFDNSYNILYLMSFVLASIAGILRFGIWLAIPQETYDSLGPSYSWGEACPPRIIGAQALKNVRTEDIIGGEGVDIDIYLKWAQVLYGSSFALIGLNMAQFMRIHPNLGPLAISLGYMLKDFYKFCYLLLVIVLPYGVIFQFFLYPNDPRLTLQYPGHVFAKLSFKPFYAIFGETFKSETSTYAYENVPSCAASQIMIPTPNSTLVHNAGNIEILHLQGEEDVPEFEPTSLFYNIPYFKPHHLYEENKTEVSINGLIRLGDFKEAVAENRMNYTEDDLLYHGVPNFLAPGSNFTDDQLFIPRQESVFNPVFPRCPERHWFNSILLMCYMMLVAVLLINLLVAMFATTYNKIHESSEQIWRRQRYELLLDYYNNPGRPVTPPFSLLLSFYWLIKYIILRIKNVSPEMAKKNILYPRMFGQHFLRLPREEPTGPEMVLPKEFGQIFHMLDNVERKIIRGMHFRPVDITSESKTARSRVMELAEMANEIEKDLFRTTN</sequence>
<dbReference type="Proteomes" id="UP001158576">
    <property type="component" value="Chromosome PAR"/>
</dbReference>
<feature type="transmembrane region" description="Helical" evidence="1">
    <location>
        <begin position="487"/>
        <end position="510"/>
    </location>
</feature>
<protein>
    <submittedName>
        <fullName evidence="2">Oidioi.mRNA.OKI2018_I69.PAR.g9297.t1.cds</fullName>
    </submittedName>
</protein>
<keyword evidence="1" id="KW-0812">Transmembrane</keyword>
<keyword evidence="3" id="KW-1185">Reference proteome</keyword>
<keyword evidence="1" id="KW-0472">Membrane</keyword>
<keyword evidence="1" id="KW-1133">Transmembrane helix</keyword>